<dbReference type="OMA" id="EMWISAR"/>
<evidence type="ECO:0000256" key="8">
    <source>
        <dbReference type="ARBA" id="ARBA00026232"/>
    </source>
</evidence>
<keyword evidence="5" id="KW-0294">Fucose metabolism</keyword>
<evidence type="ECO:0000256" key="3">
    <source>
        <dbReference type="ARBA" id="ARBA00022679"/>
    </source>
</evidence>
<evidence type="ECO:0000313" key="10">
    <source>
        <dbReference type="EMBL" id="CAE8595628.1"/>
    </source>
</evidence>
<reference evidence="10" key="1">
    <citation type="submission" date="2021-02" db="EMBL/GenBank/DDBJ databases">
        <authorList>
            <person name="Dougan E. K."/>
            <person name="Rhodes N."/>
            <person name="Thang M."/>
            <person name="Chan C."/>
        </authorList>
    </citation>
    <scope>NUCLEOTIDE SEQUENCE</scope>
</reference>
<keyword evidence="4" id="KW-0256">Endoplasmic reticulum</keyword>
<evidence type="ECO:0000256" key="7">
    <source>
        <dbReference type="ARBA" id="ARBA00025803"/>
    </source>
</evidence>
<accession>A0A813E181</accession>
<dbReference type="PANTHER" id="PTHR13398:SF0">
    <property type="entry name" value="GDP-FUCOSE PROTEIN O-FUCOSYLTRANSFERASE 2"/>
    <property type="match status" value="1"/>
</dbReference>
<comment type="similarity">
    <text evidence="7">Belongs to the glycosyltransferase 68 family.</text>
</comment>
<dbReference type="InterPro" id="IPR045130">
    <property type="entry name" value="OFUT2-like"/>
</dbReference>
<dbReference type="OrthoDB" id="422368at2759"/>
<evidence type="ECO:0000256" key="5">
    <source>
        <dbReference type="ARBA" id="ARBA00023253"/>
    </source>
</evidence>
<dbReference type="GO" id="GO:0005783">
    <property type="term" value="C:endoplasmic reticulum"/>
    <property type="evidence" value="ECO:0007669"/>
    <property type="project" value="UniProtKB-SubCell"/>
</dbReference>
<comment type="subcellular location">
    <subcellularLocation>
        <location evidence="1">Endoplasmic reticulum</location>
    </subcellularLocation>
</comment>
<dbReference type="InterPro" id="IPR019378">
    <property type="entry name" value="GDP-Fuc_O-FucTrfase"/>
</dbReference>
<keyword evidence="3" id="KW-0808">Transferase</keyword>
<evidence type="ECO:0000256" key="2">
    <source>
        <dbReference type="ARBA" id="ARBA00004922"/>
    </source>
</evidence>
<dbReference type="Gene3D" id="3.40.50.11350">
    <property type="match status" value="1"/>
</dbReference>
<name>A0A813E181_POLGL</name>
<keyword evidence="11" id="KW-1185">Reference proteome</keyword>
<comment type="pathway">
    <text evidence="2">Protein modification; protein glycosylation.</text>
</comment>
<evidence type="ECO:0000256" key="1">
    <source>
        <dbReference type="ARBA" id="ARBA00004240"/>
    </source>
</evidence>
<dbReference type="PANTHER" id="PTHR13398">
    <property type="entry name" value="GDP-FUCOSE PROTEIN O-FUCOSYLTRANSFERASE 2"/>
    <property type="match status" value="1"/>
</dbReference>
<protein>
    <recommendedName>
        <fullName evidence="8">GDP-fucose protein O-fucosyltransferase 2</fullName>
    </recommendedName>
</protein>
<dbReference type="Proteomes" id="UP000654075">
    <property type="component" value="Unassembled WGS sequence"/>
</dbReference>
<evidence type="ECO:0000313" key="11">
    <source>
        <dbReference type="Proteomes" id="UP000654075"/>
    </source>
</evidence>
<proteinExistence type="inferred from homology"/>
<organism evidence="10 11">
    <name type="scientific">Polarella glacialis</name>
    <name type="common">Dinoflagellate</name>
    <dbReference type="NCBI Taxonomy" id="89957"/>
    <lineage>
        <taxon>Eukaryota</taxon>
        <taxon>Sar</taxon>
        <taxon>Alveolata</taxon>
        <taxon>Dinophyceae</taxon>
        <taxon>Suessiales</taxon>
        <taxon>Suessiaceae</taxon>
        <taxon>Polarella</taxon>
    </lineage>
</organism>
<comment type="caution">
    <text evidence="10">The sequence shown here is derived from an EMBL/GenBank/DDBJ whole genome shotgun (WGS) entry which is preliminary data.</text>
</comment>
<sequence length="170" mass="18911">AETFQGREFLAAHCRRTDFLYARKDTTPGLEAIASQLDAALARTGLNQVFIATDAPDQLREGLRQHVKLGTVHFFQESSKGPGAAVGELWHEGQLAAVEMWVAARSSHFIGTKESRFSMHIQLERSWLGKPAATSLQEFCKEDPGDAFCSAPLSRPSQRKGSHHSEYWEL</sequence>
<dbReference type="EMBL" id="CAJNNV010007972">
    <property type="protein sequence ID" value="CAE8595628.1"/>
    <property type="molecule type" value="Genomic_DNA"/>
</dbReference>
<feature type="non-terminal residue" evidence="10">
    <location>
        <position position="1"/>
    </location>
</feature>
<keyword evidence="6" id="KW-0119">Carbohydrate metabolism</keyword>
<feature type="region of interest" description="Disordered" evidence="9">
    <location>
        <begin position="151"/>
        <end position="170"/>
    </location>
</feature>
<evidence type="ECO:0000256" key="4">
    <source>
        <dbReference type="ARBA" id="ARBA00022824"/>
    </source>
</evidence>
<dbReference type="AlphaFoldDB" id="A0A813E181"/>
<evidence type="ECO:0000256" key="6">
    <source>
        <dbReference type="ARBA" id="ARBA00023277"/>
    </source>
</evidence>
<dbReference type="GO" id="GO:0006004">
    <property type="term" value="P:fucose metabolic process"/>
    <property type="evidence" value="ECO:0007669"/>
    <property type="project" value="UniProtKB-KW"/>
</dbReference>
<evidence type="ECO:0000256" key="9">
    <source>
        <dbReference type="SAM" id="MobiDB-lite"/>
    </source>
</evidence>
<dbReference type="GO" id="GO:0046922">
    <property type="term" value="F:peptide-O-fucosyltransferase activity"/>
    <property type="evidence" value="ECO:0007669"/>
    <property type="project" value="InterPro"/>
</dbReference>
<gene>
    <name evidence="10" type="ORF">PGLA1383_LOCUS14137</name>
</gene>
<dbReference type="Pfam" id="PF10250">
    <property type="entry name" value="O-FucT"/>
    <property type="match status" value="1"/>
</dbReference>